<dbReference type="Pfam" id="PF07669">
    <property type="entry name" value="Eco57I"/>
    <property type="match status" value="1"/>
</dbReference>
<dbReference type="PANTHER" id="PTHR33841:SF6">
    <property type="entry name" value="TYPE II METHYLTRANSFERASE M.HINDII"/>
    <property type="match status" value="1"/>
</dbReference>
<dbReference type="InterPro" id="IPR029063">
    <property type="entry name" value="SAM-dependent_MTases_sf"/>
</dbReference>
<keyword evidence="4" id="KW-0949">S-adenosyl-L-methionine</keyword>
<proteinExistence type="predicted"/>
<dbReference type="Proteomes" id="UP000469523">
    <property type="component" value="Unassembled WGS sequence"/>
</dbReference>
<evidence type="ECO:0000256" key="2">
    <source>
        <dbReference type="ARBA" id="ARBA00022603"/>
    </source>
</evidence>
<dbReference type="SUPFAM" id="SSF53335">
    <property type="entry name" value="S-adenosyl-L-methionine-dependent methyltransferases"/>
    <property type="match status" value="1"/>
</dbReference>
<name>A0A6N7XM54_9FIRM</name>
<evidence type="ECO:0000259" key="9">
    <source>
        <dbReference type="Pfam" id="PF12950"/>
    </source>
</evidence>
<dbReference type="InterPro" id="IPR011639">
    <property type="entry name" value="MethylTrfase_TaqI-like_dom"/>
</dbReference>
<dbReference type="InterPro" id="IPR023135">
    <property type="entry name" value="N6_DNA_MeTrfase_TaqI_C"/>
</dbReference>
<dbReference type="PANTHER" id="PTHR33841">
    <property type="entry name" value="DNA METHYLTRANSFERASE YEEA-RELATED"/>
    <property type="match status" value="1"/>
</dbReference>
<evidence type="ECO:0000259" key="8">
    <source>
        <dbReference type="Pfam" id="PF07669"/>
    </source>
</evidence>
<dbReference type="AlphaFoldDB" id="A0A6N7XM54"/>
<reference evidence="10 11" key="1">
    <citation type="submission" date="2019-09" db="EMBL/GenBank/DDBJ databases">
        <title>In-depth cultivation of the pig gut microbiome towards novel bacterial diversity and tailored functional studies.</title>
        <authorList>
            <person name="Wylensek D."/>
            <person name="Hitch T.C.A."/>
            <person name="Clavel T."/>
        </authorList>
    </citation>
    <scope>NUCLEOTIDE SEQUENCE [LARGE SCALE GENOMIC DNA]</scope>
    <source>
        <strain evidence="10 11">WCA3-693-APC-4?</strain>
    </source>
</reference>
<dbReference type="GO" id="GO:0032259">
    <property type="term" value="P:methylation"/>
    <property type="evidence" value="ECO:0007669"/>
    <property type="project" value="UniProtKB-KW"/>
</dbReference>
<gene>
    <name evidence="10" type="ORF">FYJ83_10320</name>
</gene>
<evidence type="ECO:0000256" key="6">
    <source>
        <dbReference type="ARBA" id="ARBA00023125"/>
    </source>
</evidence>
<comment type="catalytic activity">
    <reaction evidence="7">
        <text>a 2'-deoxyadenosine in DNA + S-adenosyl-L-methionine = an N(6)-methyl-2'-deoxyadenosine in DNA + S-adenosyl-L-homocysteine + H(+)</text>
        <dbReference type="Rhea" id="RHEA:15197"/>
        <dbReference type="Rhea" id="RHEA-COMP:12418"/>
        <dbReference type="Rhea" id="RHEA-COMP:12419"/>
        <dbReference type="ChEBI" id="CHEBI:15378"/>
        <dbReference type="ChEBI" id="CHEBI:57856"/>
        <dbReference type="ChEBI" id="CHEBI:59789"/>
        <dbReference type="ChEBI" id="CHEBI:90615"/>
        <dbReference type="ChEBI" id="CHEBI:90616"/>
        <dbReference type="EC" id="2.1.1.72"/>
    </reaction>
</comment>
<comment type="caution">
    <text evidence="10">The sequence shown here is derived from an EMBL/GenBank/DDBJ whole genome shotgun (WGS) entry which is preliminary data.</text>
</comment>
<sequence>MIIENTFDKLKLISELKEIHIELVEVYKKIFDYKYRTNADFEAFIDKEYKENKISDGEQQVWNDNFCHRASYTLLNKILFIRICEDKGFMLNPEDYVAGEPKDPHIGKKLSRIGLQKWANLVTNYTLGELVKLAFLDMKKSYGNIALYKDDKYEMLTPTTEELSLKYLDGDEEAQKLVLQFENALGNIVEKLDTNNYNFNSTDGNILGDVYEKFMDRETRKAIGQFYTPEFVIEYILNNTVAKADVVENPFVSVADISCGSGHFLIMAYDILREKFINNLELLRDKYADEVYTLKKNGKVVELTGKGYWKEEHIHYHLLKHCIYGADIDSFAVQLTTINLLLKDLDNFTDELNIVECDSLIKWEKDYDWKELKQQLGEEFETIEYTQTNLIGEEEKIVVTSKKELFELRYKDIIGVERVEMVDRERAQELINLCEFWDCKFDYAIGNPPYGSRKRIDESKKIYYGNKYFEEGDYDTYMFFIWRSIELCNLKIGFITPNGYFTNIYNNKLRTFILNNTHLEEIVNLKSNVFEDANVDTVITIFNNKEIDKEQILIKAIEKFNTSIYDSQFNNFSIYYSEILKDPNKMIYINSKEGLELEKILFRNSKKLRDIAYCGQGVIVYGTKEESRRGGYLEVTSETGLWKKTLKGRDIGDFYIEWKGLKVKYGNWLRRSRNEEHLKSNKILIQRLRNQKLSRRLVCALDEEGYYVLNNLNYVISENKDYDLIYLLGILNSNLLNYYYATKYTDVNIKEEYIRNLPIKKVNSKSEEIIQVVDKINRLRKYNFKKNIVDSLITKTFTEEKLSNIIKNSLEINALLNENLVLLNMLIYNLYEVDIDIIQDAEVHVLGYLSLERKELFLDFLELSFEDANSALNKIKIDSYKELVKYLSKDELYERHVINNEPLEQIATSYNCELFTLIYYMEQVIQSNPSQIWDIINFSEIYQAINEYISIKCTTLLRDNIEVTDISQIKDWFVNNDCNYKIILKIFRKDNHTKQVIDLFKDALKGDMYTWNTYRKAKTEGKNDKVFIKYDANNYGLAEWSDEIHKNYFLDAIEEYTVNNPNEKKAKDILKLFEDLDIEDKQDYIEVIEEKIRKTFK</sequence>
<dbReference type="GO" id="GO:0009307">
    <property type="term" value="P:DNA restriction-modification system"/>
    <property type="evidence" value="ECO:0007669"/>
    <property type="project" value="UniProtKB-KW"/>
</dbReference>
<keyword evidence="3" id="KW-0808">Transferase</keyword>
<evidence type="ECO:0000256" key="5">
    <source>
        <dbReference type="ARBA" id="ARBA00022747"/>
    </source>
</evidence>
<dbReference type="Gene3D" id="3.90.220.10">
    <property type="entry name" value="Adenine-n6-DNA-methyltransferase Taqi, Chain A, domain 2"/>
    <property type="match status" value="1"/>
</dbReference>
<dbReference type="InterPro" id="IPR002052">
    <property type="entry name" value="DNA_methylase_N6_adenine_CS"/>
</dbReference>
<dbReference type="PRINTS" id="PR00507">
    <property type="entry name" value="N12N6MTFRASE"/>
</dbReference>
<dbReference type="InterPro" id="IPR050953">
    <property type="entry name" value="N4_N6_ade-DNA_methylase"/>
</dbReference>
<dbReference type="EMBL" id="VUNQ01000020">
    <property type="protein sequence ID" value="MSU01862.1"/>
    <property type="molecule type" value="Genomic_DNA"/>
</dbReference>
<keyword evidence="2 10" id="KW-0489">Methyltransferase</keyword>
<evidence type="ECO:0000256" key="7">
    <source>
        <dbReference type="ARBA" id="ARBA00047942"/>
    </source>
</evidence>
<keyword evidence="6" id="KW-0238">DNA-binding</keyword>
<dbReference type="PROSITE" id="PS00092">
    <property type="entry name" value="N6_MTASE"/>
    <property type="match status" value="1"/>
</dbReference>
<feature type="domain" description="TaqI-like C-terminal specificity" evidence="9">
    <location>
        <begin position="644"/>
        <end position="759"/>
    </location>
</feature>
<accession>A0A6N7XM54</accession>
<feature type="domain" description="Type II methyltransferase M.TaqI-like" evidence="8">
    <location>
        <begin position="321"/>
        <end position="530"/>
    </location>
</feature>
<dbReference type="EC" id="2.1.1.72" evidence="1"/>
<dbReference type="RefSeq" id="WP_154440321.1">
    <property type="nucleotide sequence ID" value="NZ_JAHLPJ010000001.1"/>
</dbReference>
<evidence type="ECO:0000313" key="11">
    <source>
        <dbReference type="Proteomes" id="UP000469523"/>
    </source>
</evidence>
<evidence type="ECO:0000256" key="1">
    <source>
        <dbReference type="ARBA" id="ARBA00011900"/>
    </source>
</evidence>
<dbReference type="Gene3D" id="3.40.50.150">
    <property type="entry name" value="Vaccinia Virus protein VP39"/>
    <property type="match status" value="1"/>
</dbReference>
<keyword evidence="5" id="KW-0680">Restriction system</keyword>
<dbReference type="GO" id="GO:0003677">
    <property type="term" value="F:DNA binding"/>
    <property type="evidence" value="ECO:0007669"/>
    <property type="project" value="UniProtKB-KW"/>
</dbReference>
<dbReference type="InterPro" id="IPR025931">
    <property type="entry name" value="TaqI_C"/>
</dbReference>
<organism evidence="10 11">
    <name type="scientific">Tissierella pigra</name>
    <dbReference type="NCBI Taxonomy" id="2607614"/>
    <lineage>
        <taxon>Bacteria</taxon>
        <taxon>Bacillati</taxon>
        <taxon>Bacillota</taxon>
        <taxon>Tissierellia</taxon>
        <taxon>Tissierellales</taxon>
        <taxon>Tissierellaceae</taxon>
        <taxon>Tissierella</taxon>
    </lineage>
</organism>
<evidence type="ECO:0000256" key="4">
    <source>
        <dbReference type="ARBA" id="ARBA00022691"/>
    </source>
</evidence>
<evidence type="ECO:0000313" key="10">
    <source>
        <dbReference type="EMBL" id="MSU01862.1"/>
    </source>
</evidence>
<keyword evidence="11" id="KW-1185">Reference proteome</keyword>
<protein>
    <recommendedName>
        <fullName evidence="1">site-specific DNA-methyltransferase (adenine-specific)</fullName>
        <ecNumber evidence="1">2.1.1.72</ecNumber>
    </recommendedName>
</protein>
<dbReference type="Pfam" id="PF12950">
    <property type="entry name" value="TaqI_C"/>
    <property type="match status" value="1"/>
</dbReference>
<evidence type="ECO:0000256" key="3">
    <source>
        <dbReference type="ARBA" id="ARBA00022679"/>
    </source>
</evidence>
<dbReference type="GO" id="GO:0009007">
    <property type="term" value="F:site-specific DNA-methyltransferase (adenine-specific) activity"/>
    <property type="evidence" value="ECO:0007669"/>
    <property type="project" value="UniProtKB-EC"/>
</dbReference>